<evidence type="ECO:0000313" key="3">
    <source>
        <dbReference type="Proteomes" id="UP000183983"/>
    </source>
</evidence>
<sequence length="154" mass="18019">MKSKPELIGPRQLGLADMPAPVMDTILSYLPSEDVANLRLASRDVNRVTDLSAAHNFEKYMRQTIYYQKYRGVFQVLREIEKVEFVHDRLVPGTLRLDAHKVVSPRAMDEMEKTYSRYKKQSRRFRRSENLLNYDYDSSSLSSSGSFDDWMSRL</sequence>
<evidence type="ECO:0000259" key="1">
    <source>
        <dbReference type="PROSITE" id="PS50181"/>
    </source>
</evidence>
<proteinExistence type="predicted"/>
<dbReference type="EMBL" id="FRDA01000006">
    <property type="protein sequence ID" value="SHN05926.1"/>
    <property type="molecule type" value="Genomic_DNA"/>
</dbReference>
<dbReference type="InterPro" id="IPR001810">
    <property type="entry name" value="F-box_dom"/>
</dbReference>
<protein>
    <recommendedName>
        <fullName evidence="1">F-box domain-containing protein</fullName>
    </recommendedName>
</protein>
<organism evidence="2 3">
    <name type="scientific">Pseudomonas asturiensis</name>
    <dbReference type="NCBI Taxonomy" id="1190415"/>
    <lineage>
        <taxon>Bacteria</taxon>
        <taxon>Pseudomonadati</taxon>
        <taxon>Pseudomonadota</taxon>
        <taxon>Gammaproteobacteria</taxon>
        <taxon>Pseudomonadales</taxon>
        <taxon>Pseudomonadaceae</taxon>
        <taxon>Pseudomonas</taxon>
    </lineage>
</organism>
<dbReference type="STRING" id="1190415.SAMN05216593_106297"/>
<dbReference type="InterPro" id="IPR036047">
    <property type="entry name" value="F-box-like_dom_sf"/>
</dbReference>
<dbReference type="AlphaFoldDB" id="A0A1M7NPI4"/>
<dbReference type="SUPFAM" id="SSF81383">
    <property type="entry name" value="F-box domain"/>
    <property type="match status" value="1"/>
</dbReference>
<reference evidence="2 3" key="1">
    <citation type="submission" date="2016-11" db="EMBL/GenBank/DDBJ databases">
        <authorList>
            <person name="Jaros S."/>
            <person name="Januszkiewicz K."/>
            <person name="Wedrychowicz H."/>
        </authorList>
    </citation>
    <scope>NUCLEOTIDE SEQUENCE [LARGE SCALE GENOMIC DNA]</scope>
    <source>
        <strain evidence="2 3">LMG 26898</strain>
    </source>
</reference>
<evidence type="ECO:0000313" key="2">
    <source>
        <dbReference type="EMBL" id="SHN05926.1"/>
    </source>
</evidence>
<dbReference type="PROSITE" id="PS50181">
    <property type="entry name" value="FBOX"/>
    <property type="match status" value="1"/>
</dbReference>
<accession>A0A1M7NPI4</accession>
<gene>
    <name evidence="2" type="ORF">SAMN05216593_106297</name>
</gene>
<feature type="domain" description="F-box" evidence="1">
    <location>
        <begin position="12"/>
        <end position="60"/>
    </location>
</feature>
<name>A0A1M7NPI4_9PSED</name>
<dbReference type="Proteomes" id="UP000183983">
    <property type="component" value="Unassembled WGS sequence"/>
</dbReference>